<dbReference type="PANTHER" id="PTHR13947:SF37">
    <property type="entry name" value="LD18367P"/>
    <property type="match status" value="1"/>
</dbReference>
<evidence type="ECO:0000256" key="1">
    <source>
        <dbReference type="ARBA" id="ARBA00022679"/>
    </source>
</evidence>
<gene>
    <name evidence="4" type="ORF">DES45_101415</name>
</gene>
<sequence>MDHVPASPQEEQVAAFRAFSRFYTRRIGLLEEHLYDSPFSLTEVRVIYELAQRAGLTASDLGRDLGLDAGYLSRLLKRFEAKGLLTRTPSKTDARQSVLSLTEAGRAAFAPLDRASHDQIAAMLGRLSAADREDLVGAMRRVQRLLGGAPDADEPFRLRGLRPGDIGWVVHRQGLLYATEYGWDQTFEALVAEIAAAFVKRFDPAWENAWIAERDGGIVGSVFLVRQSDEVAKLRLLYVEASARGLGIGRRLVEECIRFARERGYRTLTLWTNDILVSARRIYEAAGFRLVEEERHHSFGKDLVGQNWNLDL</sequence>
<dbReference type="SMART" id="SM00347">
    <property type="entry name" value="HTH_MARR"/>
    <property type="match status" value="1"/>
</dbReference>
<dbReference type="InterPro" id="IPR050769">
    <property type="entry name" value="NAT_camello-type"/>
</dbReference>
<reference evidence="4 5" key="1">
    <citation type="submission" date="2018-07" db="EMBL/GenBank/DDBJ databases">
        <title>Genomic Encyclopedia of Type Strains, Phase IV (KMG-IV): sequencing the most valuable type-strain genomes for metagenomic binning, comparative biology and taxonomic classification.</title>
        <authorList>
            <person name="Goeker M."/>
        </authorList>
    </citation>
    <scope>NUCLEOTIDE SEQUENCE [LARGE SCALE GENOMIC DNA]</scope>
    <source>
        <strain evidence="4 5">DSM 14364</strain>
    </source>
</reference>
<dbReference type="InterPro" id="IPR011991">
    <property type="entry name" value="ArsR-like_HTH"/>
</dbReference>
<dbReference type="InterPro" id="IPR000835">
    <property type="entry name" value="HTH_MarR-typ"/>
</dbReference>
<dbReference type="InterPro" id="IPR036388">
    <property type="entry name" value="WH-like_DNA-bd_sf"/>
</dbReference>
<protein>
    <submittedName>
        <fullName evidence="4">MarR family transcriptional regulator with acetyltransferase activity</fullName>
    </submittedName>
</protein>
<dbReference type="CDD" id="cd04301">
    <property type="entry name" value="NAT_SF"/>
    <property type="match status" value="1"/>
</dbReference>
<feature type="domain" description="HTH marR-type" evidence="2">
    <location>
        <begin position="1"/>
        <end position="144"/>
    </location>
</feature>
<dbReference type="PROSITE" id="PS51186">
    <property type="entry name" value="GNAT"/>
    <property type="match status" value="1"/>
</dbReference>
<evidence type="ECO:0000313" key="5">
    <source>
        <dbReference type="Proteomes" id="UP000254925"/>
    </source>
</evidence>
<dbReference type="PANTHER" id="PTHR13947">
    <property type="entry name" value="GNAT FAMILY N-ACETYLTRANSFERASE"/>
    <property type="match status" value="1"/>
</dbReference>
<dbReference type="CDD" id="cd00090">
    <property type="entry name" value="HTH_ARSR"/>
    <property type="match status" value="1"/>
</dbReference>
<dbReference type="RefSeq" id="WP_114768297.1">
    <property type="nucleotide sequence ID" value="NZ_QQBB01000001.1"/>
</dbReference>
<dbReference type="Proteomes" id="UP000254925">
    <property type="component" value="Unassembled WGS sequence"/>
</dbReference>
<dbReference type="Gene3D" id="3.40.630.30">
    <property type="match status" value="1"/>
</dbReference>
<dbReference type="OrthoDB" id="273614at2"/>
<dbReference type="InterPro" id="IPR036390">
    <property type="entry name" value="WH_DNA-bd_sf"/>
</dbReference>
<feature type="domain" description="N-acetyltransferase" evidence="3">
    <location>
        <begin position="156"/>
        <end position="312"/>
    </location>
</feature>
<dbReference type="EMBL" id="QQBB01000001">
    <property type="protein sequence ID" value="RDI62148.1"/>
    <property type="molecule type" value="Genomic_DNA"/>
</dbReference>
<dbReference type="Gene3D" id="1.10.10.10">
    <property type="entry name" value="Winged helix-like DNA-binding domain superfamily/Winged helix DNA-binding domain"/>
    <property type="match status" value="1"/>
</dbReference>
<name>A0A370HUF9_9HYPH</name>
<evidence type="ECO:0000259" key="2">
    <source>
        <dbReference type="PROSITE" id="PS50995"/>
    </source>
</evidence>
<dbReference type="Pfam" id="PF13508">
    <property type="entry name" value="Acetyltransf_7"/>
    <property type="match status" value="1"/>
</dbReference>
<keyword evidence="1 4" id="KW-0808">Transferase</keyword>
<dbReference type="GO" id="GO:0008080">
    <property type="term" value="F:N-acetyltransferase activity"/>
    <property type="evidence" value="ECO:0007669"/>
    <property type="project" value="InterPro"/>
</dbReference>
<keyword evidence="5" id="KW-1185">Reference proteome</keyword>
<comment type="caution">
    <text evidence="4">The sequence shown here is derived from an EMBL/GenBank/DDBJ whole genome shotgun (WGS) entry which is preliminary data.</text>
</comment>
<dbReference type="InterPro" id="IPR000182">
    <property type="entry name" value="GNAT_dom"/>
</dbReference>
<evidence type="ECO:0000313" key="4">
    <source>
        <dbReference type="EMBL" id="RDI62148.1"/>
    </source>
</evidence>
<accession>A0A370HUF9</accession>
<dbReference type="GO" id="GO:0003700">
    <property type="term" value="F:DNA-binding transcription factor activity"/>
    <property type="evidence" value="ECO:0007669"/>
    <property type="project" value="InterPro"/>
</dbReference>
<evidence type="ECO:0000259" key="3">
    <source>
        <dbReference type="PROSITE" id="PS51186"/>
    </source>
</evidence>
<proteinExistence type="predicted"/>
<organism evidence="4 5">
    <name type="scientific">Microvirga subterranea</name>
    <dbReference type="NCBI Taxonomy" id="186651"/>
    <lineage>
        <taxon>Bacteria</taxon>
        <taxon>Pseudomonadati</taxon>
        <taxon>Pseudomonadota</taxon>
        <taxon>Alphaproteobacteria</taxon>
        <taxon>Hyphomicrobiales</taxon>
        <taxon>Methylobacteriaceae</taxon>
        <taxon>Microvirga</taxon>
    </lineage>
</organism>
<dbReference type="InterPro" id="IPR016181">
    <property type="entry name" value="Acyl_CoA_acyltransferase"/>
</dbReference>
<dbReference type="PROSITE" id="PS50995">
    <property type="entry name" value="HTH_MARR_2"/>
    <property type="match status" value="1"/>
</dbReference>
<dbReference type="Pfam" id="PF12802">
    <property type="entry name" value="MarR_2"/>
    <property type="match status" value="1"/>
</dbReference>
<dbReference type="SUPFAM" id="SSF55729">
    <property type="entry name" value="Acyl-CoA N-acyltransferases (Nat)"/>
    <property type="match status" value="1"/>
</dbReference>
<dbReference type="PRINTS" id="PR00598">
    <property type="entry name" value="HTHMARR"/>
</dbReference>
<dbReference type="SUPFAM" id="SSF46785">
    <property type="entry name" value="Winged helix' DNA-binding domain"/>
    <property type="match status" value="1"/>
</dbReference>
<dbReference type="AlphaFoldDB" id="A0A370HUF9"/>